<proteinExistence type="predicted"/>
<name>A0ABR6W4F3_9BACT</name>
<accession>A0ABR6W4F3</accession>
<comment type="caution">
    <text evidence="1">The sequence shown here is derived from an EMBL/GenBank/DDBJ whole genome shotgun (WGS) entry which is preliminary data.</text>
</comment>
<dbReference type="Proteomes" id="UP000700732">
    <property type="component" value="Unassembled WGS sequence"/>
</dbReference>
<reference evidence="1 2" key="1">
    <citation type="submission" date="2019-06" db="EMBL/GenBank/DDBJ databases">
        <title>Spirosoma utsteinense sp. nov. isolated from Antarctic ice-free soils.</title>
        <authorList>
            <person name="Tahon G."/>
        </authorList>
    </citation>
    <scope>NUCLEOTIDE SEQUENCE [LARGE SCALE GENOMIC DNA]</scope>
    <source>
        <strain evidence="1 2">LMG 31447</strain>
    </source>
</reference>
<evidence type="ECO:0000313" key="1">
    <source>
        <dbReference type="EMBL" id="MBC3790767.1"/>
    </source>
</evidence>
<keyword evidence="2" id="KW-1185">Reference proteome</keyword>
<dbReference type="EMBL" id="VFIA01000006">
    <property type="protein sequence ID" value="MBC3790767.1"/>
    <property type="molecule type" value="Genomic_DNA"/>
</dbReference>
<evidence type="ECO:0000313" key="2">
    <source>
        <dbReference type="Proteomes" id="UP000700732"/>
    </source>
</evidence>
<gene>
    <name evidence="1" type="ORF">FH603_1259</name>
</gene>
<organism evidence="1 2">
    <name type="scientific">Spirosoma utsteinense</name>
    <dbReference type="NCBI Taxonomy" id="2585773"/>
    <lineage>
        <taxon>Bacteria</taxon>
        <taxon>Pseudomonadati</taxon>
        <taxon>Bacteroidota</taxon>
        <taxon>Cytophagia</taxon>
        <taxon>Cytophagales</taxon>
        <taxon>Cytophagaceae</taxon>
        <taxon>Spirosoma</taxon>
    </lineage>
</organism>
<protein>
    <submittedName>
        <fullName evidence="1">Uncharacterized protein</fullName>
    </submittedName>
</protein>
<sequence length="46" mass="5205">MAFRLEMPFVKTMSGVRKINRHILVIGVAGNVLFSKQIVSAIQIKY</sequence>